<evidence type="ECO:0000313" key="9">
    <source>
        <dbReference type="EMBL" id="KXG78831.1"/>
    </source>
</evidence>
<comment type="catalytic activity">
    <reaction evidence="6">
        <text>acetyl phosphate + [thioredoxin]-disulfide + NH4(+) + H2O = [thioredoxin]-dithiol + glycine + phosphate + H(+)</text>
        <dbReference type="Rhea" id="RHEA:12232"/>
        <dbReference type="Rhea" id="RHEA-COMP:10698"/>
        <dbReference type="Rhea" id="RHEA-COMP:10700"/>
        <dbReference type="ChEBI" id="CHEBI:15377"/>
        <dbReference type="ChEBI" id="CHEBI:15378"/>
        <dbReference type="ChEBI" id="CHEBI:22191"/>
        <dbReference type="ChEBI" id="CHEBI:28938"/>
        <dbReference type="ChEBI" id="CHEBI:29950"/>
        <dbReference type="ChEBI" id="CHEBI:43474"/>
        <dbReference type="ChEBI" id="CHEBI:50058"/>
        <dbReference type="ChEBI" id="CHEBI:57305"/>
        <dbReference type="EC" id="1.21.4.2"/>
    </reaction>
</comment>
<evidence type="ECO:0000256" key="7">
    <source>
        <dbReference type="ARBA" id="ARBA00048189"/>
    </source>
</evidence>
<sequence length="109" mass="11791">MDLEIQKRIKELAEEYGPENVVVILGGAEPEAAGIAAETVTNGDPTFAGPLAGVSLGLAVYHIVEPEVKAAVDPAVYEEQVGVMEMVLDVEGLAREVKKYREQYSKYRA</sequence>
<comment type="subunit">
    <text evidence="5">Monomer. Component of the glycine, sarcosine and betaine reductase complexes, together with components B and C.</text>
</comment>
<dbReference type="Proteomes" id="UP000070427">
    <property type="component" value="Unassembled WGS sequence"/>
</dbReference>
<dbReference type="STRING" id="520764.AN618_01690"/>
<evidence type="ECO:0000256" key="3">
    <source>
        <dbReference type="ARBA" id="ARBA00023002"/>
    </source>
</evidence>
<keyword evidence="3 9" id="KW-0560">Oxidoreductase</keyword>
<protein>
    <submittedName>
        <fullName evidence="9">Glycine/sarcosine/betaine reductase complex component A1</fullName>
        <ecNumber evidence="9">1.21.4.2</ecNumber>
    </submittedName>
</protein>
<comment type="similarity">
    <text evidence="1">Belongs to the GrdA family.</text>
</comment>
<keyword evidence="10" id="KW-1185">Reference proteome</keyword>
<dbReference type="Pfam" id="PF04723">
    <property type="entry name" value="GRDA"/>
    <property type="match status" value="1"/>
</dbReference>
<dbReference type="InterPro" id="IPR006812">
    <property type="entry name" value="GRDA"/>
</dbReference>
<dbReference type="EC" id="1.21.4.2" evidence="9"/>
<evidence type="ECO:0000256" key="2">
    <source>
        <dbReference type="ARBA" id="ARBA00022933"/>
    </source>
</evidence>
<comment type="function">
    <text evidence="4">In the first step of glycine, betaine and sarcosine reductases, the substrate is bound to component PB via a Schiff base intermediate. Then the PB-activated substrate is nucleophilically attacked by the selenol anion of component PA to transform it to a carboxymethylated selenoether and the respective amine. By action of component PC, acetyl phosphate is formed, leaving component PA in its oxidized state. Finally component PA becomes reduced by the thioredoxin system to start a new catalytic cycle of reductive deamination.</text>
</comment>
<gene>
    <name evidence="9" type="primary">grdA1_1</name>
    <name evidence="9" type="ORF">AN618_01690</name>
</gene>
<evidence type="ECO:0000313" key="10">
    <source>
        <dbReference type="Proteomes" id="UP000070427"/>
    </source>
</evidence>
<dbReference type="GO" id="GO:0030700">
    <property type="term" value="C:glycine reductase complex"/>
    <property type="evidence" value="ECO:0007669"/>
    <property type="project" value="InterPro"/>
</dbReference>
<evidence type="ECO:0000256" key="1">
    <source>
        <dbReference type="ARBA" id="ARBA00010866"/>
    </source>
</evidence>
<organism evidence="9 10">
    <name type="scientific">Fervidicola ferrireducens</name>
    <dbReference type="NCBI Taxonomy" id="520764"/>
    <lineage>
        <taxon>Bacteria</taxon>
        <taxon>Bacillati</taxon>
        <taxon>Bacillota</taxon>
        <taxon>Clostridia</taxon>
        <taxon>Thermosediminibacterales</taxon>
        <taxon>Thermosediminibacteraceae</taxon>
        <taxon>Fervidicola</taxon>
    </lineage>
</organism>
<evidence type="ECO:0000256" key="6">
    <source>
        <dbReference type="ARBA" id="ARBA00047603"/>
    </source>
</evidence>
<dbReference type="GO" id="GO:0033795">
    <property type="term" value="F:betaine reductase activity"/>
    <property type="evidence" value="ECO:0007669"/>
    <property type="project" value="UniProtKB-EC"/>
</dbReference>
<evidence type="ECO:0000256" key="4">
    <source>
        <dbReference type="ARBA" id="ARBA00025583"/>
    </source>
</evidence>
<evidence type="ECO:0000256" key="5">
    <source>
        <dbReference type="ARBA" id="ARBA00025846"/>
    </source>
</evidence>
<evidence type="ECO:0000256" key="8">
    <source>
        <dbReference type="ARBA" id="ARBA00048720"/>
    </source>
</evidence>
<dbReference type="GO" id="GO:0030699">
    <property type="term" value="F:glycine reductase activity"/>
    <property type="evidence" value="ECO:0007669"/>
    <property type="project" value="UniProtKB-EC"/>
</dbReference>
<dbReference type="NCBIfam" id="NF040748">
    <property type="entry name" value="reduct_selen_A"/>
    <property type="match status" value="1"/>
</dbReference>
<name>A0A140LE56_9FIRM</name>
<comment type="caution">
    <text evidence="9">The sequence shown here is derived from an EMBL/GenBank/DDBJ whole genome shotgun (WGS) entry which is preliminary data.</text>
</comment>
<comment type="catalytic activity">
    <reaction evidence="8">
        <text>acetyl phosphate + methylamine + [thioredoxin]-disulfide + H2O = sarcosine + [thioredoxin]-dithiol + phosphate + H(+)</text>
        <dbReference type="Rhea" id="RHEA:12825"/>
        <dbReference type="Rhea" id="RHEA-COMP:10698"/>
        <dbReference type="Rhea" id="RHEA-COMP:10700"/>
        <dbReference type="ChEBI" id="CHEBI:15377"/>
        <dbReference type="ChEBI" id="CHEBI:15378"/>
        <dbReference type="ChEBI" id="CHEBI:22191"/>
        <dbReference type="ChEBI" id="CHEBI:29950"/>
        <dbReference type="ChEBI" id="CHEBI:43474"/>
        <dbReference type="ChEBI" id="CHEBI:50058"/>
        <dbReference type="ChEBI" id="CHEBI:57433"/>
        <dbReference type="ChEBI" id="CHEBI:59338"/>
        <dbReference type="EC" id="1.21.4.3"/>
    </reaction>
</comment>
<dbReference type="PATRIC" id="fig|520764.3.peg.177"/>
<dbReference type="PIRSF" id="PIRSF000181">
    <property type="entry name" value="Grc_selenoprot_A"/>
    <property type="match status" value="1"/>
</dbReference>
<keyword evidence="2" id="KW-0712">Selenocysteine</keyword>
<dbReference type="EMBL" id="LOED01000001">
    <property type="protein sequence ID" value="KXG78831.1"/>
    <property type="molecule type" value="Genomic_DNA"/>
</dbReference>
<comment type="catalytic activity">
    <reaction evidence="7">
        <text>acetyl phosphate + trimethylamine + [thioredoxin]-disulfide + H2O = glycine betaine + [thioredoxin]-dithiol + phosphate + H(+)</text>
        <dbReference type="Rhea" id="RHEA:11848"/>
        <dbReference type="Rhea" id="RHEA-COMP:10698"/>
        <dbReference type="Rhea" id="RHEA-COMP:10700"/>
        <dbReference type="ChEBI" id="CHEBI:15377"/>
        <dbReference type="ChEBI" id="CHEBI:15378"/>
        <dbReference type="ChEBI" id="CHEBI:17750"/>
        <dbReference type="ChEBI" id="CHEBI:22191"/>
        <dbReference type="ChEBI" id="CHEBI:29950"/>
        <dbReference type="ChEBI" id="CHEBI:43474"/>
        <dbReference type="ChEBI" id="CHEBI:50058"/>
        <dbReference type="ChEBI" id="CHEBI:58389"/>
        <dbReference type="EC" id="1.21.4.4"/>
    </reaction>
</comment>
<dbReference type="GO" id="GO:0033794">
    <property type="term" value="F:sarcosine reductase activity"/>
    <property type="evidence" value="ECO:0007669"/>
    <property type="project" value="UniProtKB-EC"/>
</dbReference>
<accession>A0A140LE56</accession>
<dbReference type="AlphaFoldDB" id="A0A140LE56"/>
<proteinExistence type="inferred from homology"/>
<reference evidence="9 10" key="1">
    <citation type="submission" date="2015-12" db="EMBL/GenBank/DDBJ databases">
        <title>Draft genome sequnece of Fervidicola ferrireducens strain Y170.</title>
        <authorList>
            <person name="Patel B.K."/>
        </authorList>
    </citation>
    <scope>NUCLEOTIDE SEQUENCE [LARGE SCALE GENOMIC DNA]</scope>
    <source>
        <strain evidence="9 10">Y170</strain>
    </source>
</reference>
<dbReference type="InParanoid" id="A0A140LE56"/>